<comment type="similarity">
    <text evidence="2">Belongs to the pterin-4-alpha-carbinolamine dehydratase family.</text>
</comment>
<dbReference type="SUPFAM" id="SSF55248">
    <property type="entry name" value="PCD-like"/>
    <property type="match status" value="1"/>
</dbReference>
<dbReference type="EC" id="4.2.1.96" evidence="3"/>
<dbReference type="InterPro" id="IPR038282">
    <property type="entry name" value="DUF2267_sf"/>
</dbReference>
<dbReference type="Proteomes" id="UP000584931">
    <property type="component" value="Unassembled WGS sequence"/>
</dbReference>
<reference evidence="7 8" key="1">
    <citation type="submission" date="2020-07" db="EMBL/GenBank/DDBJ databases">
        <title>Sequencing the genomes of 1000 actinobacteria strains.</title>
        <authorList>
            <person name="Klenk H.-P."/>
        </authorList>
    </citation>
    <scope>NUCLEOTIDE SEQUENCE [LARGE SCALE GENOMIC DNA]</scope>
    <source>
        <strain evidence="7 8">DSM 45278</strain>
    </source>
</reference>
<feature type="region of interest" description="Disordered" evidence="6">
    <location>
        <begin position="50"/>
        <end position="84"/>
    </location>
</feature>
<evidence type="ECO:0000256" key="1">
    <source>
        <dbReference type="ARBA" id="ARBA00001554"/>
    </source>
</evidence>
<evidence type="ECO:0000256" key="6">
    <source>
        <dbReference type="SAM" id="MobiDB-lite"/>
    </source>
</evidence>
<dbReference type="InterPro" id="IPR036428">
    <property type="entry name" value="PCD_sf"/>
</dbReference>
<dbReference type="Pfam" id="PF10025">
    <property type="entry name" value="DUF2267"/>
    <property type="match status" value="1"/>
</dbReference>
<evidence type="ECO:0000256" key="5">
    <source>
        <dbReference type="ARBA" id="ARBA00023239"/>
    </source>
</evidence>
<organism evidence="7 8">
    <name type="scientific">Nocardiopsis sinuspersici</name>
    <dbReference type="NCBI Taxonomy" id="501010"/>
    <lineage>
        <taxon>Bacteria</taxon>
        <taxon>Bacillati</taxon>
        <taxon>Actinomycetota</taxon>
        <taxon>Actinomycetes</taxon>
        <taxon>Streptosporangiales</taxon>
        <taxon>Nocardiopsidaceae</taxon>
        <taxon>Nocardiopsis</taxon>
    </lineage>
</organism>
<dbReference type="Pfam" id="PF01329">
    <property type="entry name" value="Pterin_4a"/>
    <property type="match status" value="1"/>
</dbReference>
<dbReference type="InterPro" id="IPR018727">
    <property type="entry name" value="DUF2267"/>
</dbReference>
<dbReference type="InterPro" id="IPR001533">
    <property type="entry name" value="Pterin_deHydtase"/>
</dbReference>
<evidence type="ECO:0000256" key="3">
    <source>
        <dbReference type="ARBA" id="ARBA00013252"/>
    </source>
</evidence>
<sequence>MITYQELMDHVTQQGNVPDDEARRALEAVTGELARHADPETRDRLVEQLPTGLSKSIPAPRREAEPSTSGQLAQEVGERIGCPPERATHLTRVVLSGIHFSEPELAEALASRLPAEFAQWAEDPNGAMGRSDAGLSGTPARLDQSTLEHALGRLRGWEGDTTGLTRSVDLPRVRVTPLLNRIDRASHEIDHSYEHEFTDSGVAFTVRTASIGAVTTKDIEMAERIDEAVTAIGSGG</sequence>
<dbReference type="RefSeq" id="WP_179810097.1">
    <property type="nucleotide sequence ID" value="NZ_JACCHL010000001.1"/>
</dbReference>
<dbReference type="AlphaFoldDB" id="A0A7Y9XEF9"/>
<evidence type="ECO:0000313" key="7">
    <source>
        <dbReference type="EMBL" id="NYH52850.1"/>
    </source>
</evidence>
<evidence type="ECO:0000256" key="2">
    <source>
        <dbReference type="ARBA" id="ARBA00006472"/>
    </source>
</evidence>
<proteinExistence type="inferred from homology"/>
<comment type="caution">
    <text evidence="7">The sequence shown here is derived from an EMBL/GenBank/DDBJ whole genome shotgun (WGS) entry which is preliminary data.</text>
</comment>
<protein>
    <recommendedName>
        <fullName evidence="4">Putative pterin-4-alpha-carbinolamine dehydratase</fullName>
        <ecNumber evidence="3">4.2.1.96</ecNumber>
    </recommendedName>
</protein>
<evidence type="ECO:0000256" key="4">
    <source>
        <dbReference type="ARBA" id="ARBA00021735"/>
    </source>
</evidence>
<dbReference type="Gene3D" id="3.30.1360.20">
    <property type="entry name" value="Transcriptional coactivator/pterin dehydratase"/>
    <property type="match status" value="1"/>
</dbReference>
<dbReference type="EMBL" id="JACCHL010000001">
    <property type="protein sequence ID" value="NYH52850.1"/>
    <property type="molecule type" value="Genomic_DNA"/>
</dbReference>
<dbReference type="GO" id="GO:0006729">
    <property type="term" value="P:tetrahydrobiopterin biosynthetic process"/>
    <property type="evidence" value="ECO:0007669"/>
    <property type="project" value="InterPro"/>
</dbReference>
<comment type="catalytic activity">
    <reaction evidence="1">
        <text>(4aS,6R)-4a-hydroxy-L-erythro-5,6,7,8-tetrahydrobiopterin = (6R)-L-erythro-6,7-dihydrobiopterin + H2O</text>
        <dbReference type="Rhea" id="RHEA:11920"/>
        <dbReference type="ChEBI" id="CHEBI:15377"/>
        <dbReference type="ChEBI" id="CHEBI:15642"/>
        <dbReference type="ChEBI" id="CHEBI:43120"/>
        <dbReference type="EC" id="4.2.1.96"/>
    </reaction>
</comment>
<dbReference type="Gene3D" id="1.10.490.110">
    <property type="entry name" value="Uncharacterized conserved protein DUF2267"/>
    <property type="match status" value="1"/>
</dbReference>
<gene>
    <name evidence="7" type="ORF">HNR06_002439</name>
</gene>
<dbReference type="GO" id="GO:0008124">
    <property type="term" value="F:4-alpha-hydroxytetrahydrobiopterin dehydratase activity"/>
    <property type="evidence" value="ECO:0007669"/>
    <property type="project" value="UniProtKB-EC"/>
</dbReference>
<evidence type="ECO:0000313" key="8">
    <source>
        <dbReference type="Proteomes" id="UP000584931"/>
    </source>
</evidence>
<accession>A0A7Y9XEF9</accession>
<name>A0A7Y9XEF9_9ACTN</name>
<keyword evidence="5" id="KW-0456">Lyase</keyword>